<evidence type="ECO:0000313" key="2">
    <source>
        <dbReference type="Proteomes" id="UP000614350"/>
    </source>
</evidence>
<reference evidence="1" key="1">
    <citation type="journal article" date="2020" name="G3 (Bethesda)">
        <title>High-Quality Assemblies for Three Invasive Social Wasps from the &lt;i&gt;Vespula&lt;/i&gt; Genus.</title>
        <authorList>
            <person name="Harrop T.W.R."/>
            <person name="Guhlin J."/>
            <person name="McLaughlin G.M."/>
            <person name="Permina E."/>
            <person name="Stockwell P."/>
            <person name="Gilligan J."/>
            <person name="Le Lec M.F."/>
            <person name="Gruber M.A.M."/>
            <person name="Quinn O."/>
            <person name="Lovegrove M."/>
            <person name="Duncan E.J."/>
            <person name="Remnant E.J."/>
            <person name="Van Eeckhoven J."/>
            <person name="Graham B."/>
            <person name="Knapp R.A."/>
            <person name="Langford K.W."/>
            <person name="Kronenberg Z."/>
            <person name="Press M.O."/>
            <person name="Eacker S.M."/>
            <person name="Wilson-Rankin E.E."/>
            <person name="Purcell J."/>
            <person name="Lester P.J."/>
            <person name="Dearden P.K."/>
        </authorList>
    </citation>
    <scope>NUCLEOTIDE SEQUENCE</scope>
    <source>
        <strain evidence="1">Marl-1</strain>
    </source>
</reference>
<name>A0A834N2S3_VESVU</name>
<accession>A0A834N2S3</accession>
<keyword evidence="2" id="KW-1185">Reference proteome</keyword>
<evidence type="ECO:0000313" key="1">
    <source>
        <dbReference type="EMBL" id="KAF7394620.1"/>
    </source>
</evidence>
<sequence>MDSEISHASLGLLRLAAKNKQTFKADETATITTTTITTTTITTTTTTTITTTVNDYHGLPSSLNFRYEYRKRYAMLTNPFIKVQCVVKSIGLWLDLGWPSQGGPDWVGRAHGNRP</sequence>
<proteinExistence type="predicted"/>
<gene>
    <name evidence="1" type="ORF">HZH66_007794</name>
</gene>
<dbReference type="AlphaFoldDB" id="A0A834N2S3"/>
<dbReference type="EMBL" id="JACSEA010000008">
    <property type="protein sequence ID" value="KAF7394620.1"/>
    <property type="molecule type" value="Genomic_DNA"/>
</dbReference>
<protein>
    <submittedName>
        <fullName evidence="1">Uncharacterized protein</fullName>
    </submittedName>
</protein>
<dbReference type="Proteomes" id="UP000614350">
    <property type="component" value="Unassembled WGS sequence"/>
</dbReference>
<comment type="caution">
    <text evidence="1">The sequence shown here is derived from an EMBL/GenBank/DDBJ whole genome shotgun (WGS) entry which is preliminary data.</text>
</comment>
<organism evidence="1 2">
    <name type="scientific">Vespula vulgaris</name>
    <name type="common">Yellow jacket</name>
    <name type="synonym">Wasp</name>
    <dbReference type="NCBI Taxonomy" id="7454"/>
    <lineage>
        <taxon>Eukaryota</taxon>
        <taxon>Metazoa</taxon>
        <taxon>Ecdysozoa</taxon>
        <taxon>Arthropoda</taxon>
        <taxon>Hexapoda</taxon>
        <taxon>Insecta</taxon>
        <taxon>Pterygota</taxon>
        <taxon>Neoptera</taxon>
        <taxon>Endopterygota</taxon>
        <taxon>Hymenoptera</taxon>
        <taxon>Apocrita</taxon>
        <taxon>Aculeata</taxon>
        <taxon>Vespoidea</taxon>
        <taxon>Vespidae</taxon>
        <taxon>Vespinae</taxon>
        <taxon>Vespula</taxon>
    </lineage>
</organism>